<proteinExistence type="predicted"/>
<evidence type="ECO:0000313" key="3">
    <source>
        <dbReference type="Proteomes" id="UP001607303"/>
    </source>
</evidence>
<dbReference type="AlphaFoldDB" id="A0ABD2CB96"/>
<dbReference type="EMBL" id="JAYRBN010000058">
    <property type="protein sequence ID" value="KAL2742333.1"/>
    <property type="molecule type" value="Genomic_DNA"/>
</dbReference>
<accession>A0ABD2CB96</accession>
<protein>
    <submittedName>
        <fullName evidence="2">Uncharacterized protein</fullName>
    </submittedName>
</protein>
<gene>
    <name evidence="2" type="ORF">V1477_009962</name>
</gene>
<evidence type="ECO:0000313" key="2">
    <source>
        <dbReference type="EMBL" id="KAL2742333.1"/>
    </source>
</evidence>
<evidence type="ECO:0000256" key="1">
    <source>
        <dbReference type="SAM" id="Coils"/>
    </source>
</evidence>
<name>A0ABD2CB96_VESMC</name>
<comment type="caution">
    <text evidence="2">The sequence shown here is derived from an EMBL/GenBank/DDBJ whole genome shotgun (WGS) entry which is preliminary data.</text>
</comment>
<sequence length="79" mass="9344">LSLFFQLGHYCRGKKKKEKKKKRKKKEKEKEEVSQLVIEQNQISLLSRKKKKGNNIQGVCYRASRKGTFDRAEACHCHH</sequence>
<feature type="coiled-coil region" evidence="1">
    <location>
        <begin position="12"/>
        <end position="39"/>
    </location>
</feature>
<keyword evidence="3" id="KW-1185">Reference proteome</keyword>
<feature type="non-terminal residue" evidence="2">
    <location>
        <position position="1"/>
    </location>
</feature>
<dbReference type="Proteomes" id="UP001607303">
    <property type="component" value="Unassembled WGS sequence"/>
</dbReference>
<reference evidence="2 3" key="1">
    <citation type="journal article" date="2024" name="Ann. Entomol. Soc. Am.">
        <title>Genomic analyses of the southern and eastern yellowjacket wasps (Hymenoptera: Vespidae) reveal evolutionary signatures of social life.</title>
        <authorList>
            <person name="Catto M.A."/>
            <person name="Caine P.B."/>
            <person name="Orr S.E."/>
            <person name="Hunt B.G."/>
            <person name="Goodisman M.A.D."/>
        </authorList>
    </citation>
    <scope>NUCLEOTIDE SEQUENCE [LARGE SCALE GENOMIC DNA]</scope>
    <source>
        <strain evidence="2">232</strain>
        <tissue evidence="2">Head and thorax</tissue>
    </source>
</reference>
<keyword evidence="1" id="KW-0175">Coiled coil</keyword>
<organism evidence="2 3">
    <name type="scientific">Vespula maculifrons</name>
    <name type="common">Eastern yellow jacket</name>
    <name type="synonym">Wasp</name>
    <dbReference type="NCBI Taxonomy" id="7453"/>
    <lineage>
        <taxon>Eukaryota</taxon>
        <taxon>Metazoa</taxon>
        <taxon>Ecdysozoa</taxon>
        <taxon>Arthropoda</taxon>
        <taxon>Hexapoda</taxon>
        <taxon>Insecta</taxon>
        <taxon>Pterygota</taxon>
        <taxon>Neoptera</taxon>
        <taxon>Endopterygota</taxon>
        <taxon>Hymenoptera</taxon>
        <taxon>Apocrita</taxon>
        <taxon>Aculeata</taxon>
        <taxon>Vespoidea</taxon>
        <taxon>Vespidae</taxon>
        <taxon>Vespinae</taxon>
        <taxon>Vespula</taxon>
    </lineage>
</organism>